<dbReference type="GO" id="GO:0032040">
    <property type="term" value="C:small-subunit processome"/>
    <property type="evidence" value="ECO:0007669"/>
    <property type="project" value="UniProtKB-ARBA"/>
</dbReference>
<organism evidence="2 3">
    <name type="scientific">Heterodera trifolii</name>
    <dbReference type="NCBI Taxonomy" id="157864"/>
    <lineage>
        <taxon>Eukaryota</taxon>
        <taxon>Metazoa</taxon>
        <taxon>Ecdysozoa</taxon>
        <taxon>Nematoda</taxon>
        <taxon>Chromadorea</taxon>
        <taxon>Rhabditida</taxon>
        <taxon>Tylenchina</taxon>
        <taxon>Tylenchomorpha</taxon>
        <taxon>Tylenchoidea</taxon>
        <taxon>Heteroderidae</taxon>
        <taxon>Heteroderinae</taxon>
        <taxon>Heterodera</taxon>
    </lineage>
</organism>
<dbReference type="SMART" id="SM00879">
    <property type="entry name" value="Brix"/>
    <property type="match status" value="1"/>
</dbReference>
<dbReference type="AlphaFoldDB" id="A0ABD2IJF0"/>
<dbReference type="PANTHER" id="PTHR22734">
    <property type="entry name" value="U3 SMALL NUCLEOLAR RIBONUCLEOPROTEIN PROTEIN IMP4"/>
    <property type="match status" value="1"/>
</dbReference>
<proteinExistence type="predicted"/>
<name>A0ABD2IJF0_9BILA</name>
<protein>
    <recommendedName>
        <fullName evidence="1">Brix domain-containing protein</fullName>
    </recommendedName>
</protein>
<dbReference type="Proteomes" id="UP001620626">
    <property type="component" value="Unassembled WGS sequence"/>
</dbReference>
<dbReference type="GO" id="GO:0034457">
    <property type="term" value="C:Mpp10 complex"/>
    <property type="evidence" value="ECO:0007669"/>
    <property type="project" value="UniProtKB-ARBA"/>
</dbReference>
<dbReference type="SUPFAM" id="SSF52954">
    <property type="entry name" value="Class II aaRS ABD-related"/>
    <property type="match status" value="1"/>
</dbReference>
<evidence type="ECO:0000259" key="1">
    <source>
        <dbReference type="PROSITE" id="PS50833"/>
    </source>
</evidence>
<reference evidence="2 3" key="1">
    <citation type="submission" date="2024-10" db="EMBL/GenBank/DDBJ databases">
        <authorList>
            <person name="Kim D."/>
        </authorList>
    </citation>
    <scope>NUCLEOTIDE SEQUENCE [LARGE SCALE GENOMIC DNA]</scope>
    <source>
        <strain evidence="2">BH-2024</strain>
    </source>
</reference>
<feature type="domain" description="Brix" evidence="1">
    <location>
        <begin position="78"/>
        <end position="262"/>
    </location>
</feature>
<dbReference type="GO" id="GO:0042274">
    <property type="term" value="P:ribosomal small subunit biogenesis"/>
    <property type="evidence" value="ECO:0007669"/>
    <property type="project" value="UniProtKB-ARBA"/>
</dbReference>
<dbReference type="InterPro" id="IPR007109">
    <property type="entry name" value="Brix"/>
</dbReference>
<gene>
    <name evidence="2" type="ORF">niasHT_034231</name>
</gene>
<evidence type="ECO:0000313" key="3">
    <source>
        <dbReference type="Proteomes" id="UP001620626"/>
    </source>
</evidence>
<dbReference type="Pfam" id="PF04427">
    <property type="entry name" value="Brix"/>
    <property type="match status" value="1"/>
</dbReference>
<accession>A0ABD2IJF0</accession>
<dbReference type="EMBL" id="JBICBT010001165">
    <property type="protein sequence ID" value="KAL3080257.1"/>
    <property type="molecule type" value="Genomic_DNA"/>
</dbReference>
<evidence type="ECO:0000313" key="2">
    <source>
        <dbReference type="EMBL" id="KAL3080257.1"/>
    </source>
</evidence>
<sequence length="289" mass="33333">MLRKQVRERREFLYRKSLEARQSATQERRDRIKHSLEASSALPTDLRKDAAEMVGDLAWGGQVDAMDDEYRWAGCEDPNIVVTTSRDPSSRLKVFAKEIKLLLPNSRRINRGEHDIKHIVEACKANAVTDLVMLGETRGVPDSLIISHFPHGPTAYFSLHNVLMRHDSKTKKEHMTEQYPHLIIHQMTSPVGQRIANILKFLFPVPKRDARRVVTFANTDDFVSFRQHSWKIDSEKGGAVELNELGPRFEMRPYCIALGTLDNADSSETEWALRTYINRKRRILTNDRE</sequence>
<dbReference type="InterPro" id="IPR044281">
    <property type="entry name" value="IMP4/RPF1"/>
</dbReference>
<dbReference type="PROSITE" id="PS50833">
    <property type="entry name" value="BRIX"/>
    <property type="match status" value="1"/>
</dbReference>
<keyword evidence="3" id="KW-1185">Reference proteome</keyword>
<dbReference type="Gene3D" id="3.40.50.10480">
    <property type="entry name" value="Probable brix-domain ribosomal biogenesis protein"/>
    <property type="match status" value="1"/>
</dbReference>
<dbReference type="PANTHER" id="PTHR22734:SF2">
    <property type="entry name" value="U3 SMALL NUCLEOLAR RIBONUCLEOPROTEIN PROTEIN IMP4"/>
    <property type="match status" value="1"/>
</dbReference>
<comment type="caution">
    <text evidence="2">The sequence shown here is derived from an EMBL/GenBank/DDBJ whole genome shotgun (WGS) entry which is preliminary data.</text>
</comment>
<dbReference type="GO" id="GO:0005654">
    <property type="term" value="C:nucleoplasm"/>
    <property type="evidence" value="ECO:0007669"/>
    <property type="project" value="UniProtKB-ARBA"/>
</dbReference>
<dbReference type="FunFam" id="3.40.50.10480:FF:000001">
    <property type="entry name" value="IMP4, U3 small nucleolar ribonucleoprotein"/>
    <property type="match status" value="1"/>
</dbReference>